<dbReference type="GO" id="GO:0016491">
    <property type="term" value="F:oxidoreductase activity"/>
    <property type="evidence" value="ECO:0007669"/>
    <property type="project" value="UniProtKB-KW"/>
</dbReference>
<proteinExistence type="inferred from homology"/>
<reference evidence="4" key="1">
    <citation type="submission" date="2017-04" db="EMBL/GenBank/DDBJ databases">
        <authorList>
            <person name="Varghese N."/>
            <person name="Submissions S."/>
        </authorList>
    </citation>
    <scope>NUCLEOTIDE SEQUENCE [LARGE SCALE GENOMIC DNA]</scope>
</reference>
<comment type="similarity">
    <text evidence="1">Belongs to the short-chain dehydrogenases/reductases (SDR) family.</text>
</comment>
<dbReference type="Gene3D" id="3.40.50.720">
    <property type="entry name" value="NAD(P)-binding Rossmann-like Domain"/>
    <property type="match status" value="1"/>
</dbReference>
<dbReference type="OrthoDB" id="9793325at2"/>
<dbReference type="PRINTS" id="PR00081">
    <property type="entry name" value="GDHRDH"/>
</dbReference>
<organism evidence="3 4">
    <name type="scientific">Altererythrobacter xiamenensis</name>
    <dbReference type="NCBI Taxonomy" id="1316679"/>
    <lineage>
        <taxon>Bacteria</taxon>
        <taxon>Pseudomonadati</taxon>
        <taxon>Pseudomonadota</taxon>
        <taxon>Alphaproteobacteria</taxon>
        <taxon>Sphingomonadales</taxon>
        <taxon>Erythrobacteraceae</taxon>
        <taxon>Altererythrobacter</taxon>
    </lineage>
</organism>
<dbReference type="SUPFAM" id="SSF51735">
    <property type="entry name" value="NAD(P)-binding Rossmann-fold domains"/>
    <property type="match status" value="1"/>
</dbReference>
<evidence type="ECO:0000256" key="2">
    <source>
        <dbReference type="ARBA" id="ARBA00023002"/>
    </source>
</evidence>
<dbReference type="PANTHER" id="PTHR43477">
    <property type="entry name" value="DIHYDROANTICAPSIN 7-DEHYDROGENASE"/>
    <property type="match status" value="1"/>
</dbReference>
<dbReference type="Proteomes" id="UP000194420">
    <property type="component" value="Unassembled WGS sequence"/>
</dbReference>
<dbReference type="InterPro" id="IPR002347">
    <property type="entry name" value="SDR_fam"/>
</dbReference>
<dbReference type="InterPro" id="IPR051122">
    <property type="entry name" value="SDR_DHRS6-like"/>
</dbReference>
<evidence type="ECO:0000313" key="4">
    <source>
        <dbReference type="Proteomes" id="UP000194420"/>
    </source>
</evidence>
<evidence type="ECO:0000256" key="1">
    <source>
        <dbReference type="ARBA" id="ARBA00006484"/>
    </source>
</evidence>
<evidence type="ECO:0000313" key="3">
    <source>
        <dbReference type="EMBL" id="SMQ69129.1"/>
    </source>
</evidence>
<gene>
    <name evidence="3" type="ORF">SAMN06297468_1364</name>
</gene>
<protein>
    <submittedName>
        <fullName evidence="3">NAD(P)-dependent dehydrogenase, short-chain alcohol dehydrogenase family</fullName>
    </submittedName>
</protein>
<accession>A0A1Y6F3H1</accession>
<dbReference type="PANTHER" id="PTHR43477:SF1">
    <property type="entry name" value="DIHYDROANTICAPSIN 7-DEHYDROGENASE"/>
    <property type="match status" value="1"/>
</dbReference>
<keyword evidence="2" id="KW-0560">Oxidoreductase</keyword>
<dbReference type="RefSeq" id="WP_086437291.1">
    <property type="nucleotide sequence ID" value="NZ_FXWG01000002.1"/>
</dbReference>
<dbReference type="Pfam" id="PF13561">
    <property type="entry name" value="adh_short_C2"/>
    <property type="match status" value="1"/>
</dbReference>
<dbReference type="EMBL" id="FXWG01000002">
    <property type="protein sequence ID" value="SMQ69129.1"/>
    <property type="molecule type" value="Genomic_DNA"/>
</dbReference>
<keyword evidence="4" id="KW-1185">Reference proteome</keyword>
<dbReference type="AlphaFoldDB" id="A0A1Y6F3H1"/>
<name>A0A1Y6F3H1_9SPHN</name>
<sequence length="254" mass="26313">MDLGLKGKKVIMNGGAHGLGLASLKLFAAEGADVAFFSRKEDKIEAAKAEIEAAGDGKVFAEVFDMAAGGDAYKAWLEKAAGELGGCDIFIHTASSSGTGGTGDWQNGLDMDIMGAVNGVEALTPHLEKSDSGSIVFMSSTAALETFIAPQAFNALKAALITYGSQLSQALAGQGIRVNCVSPGAIYYPGGNWEVIEGAMPELFNATLAKMPMGRFGNDEEVAKAIVFVASPAVPYMTGANLVVDGGFTQRVQF</sequence>
<dbReference type="InterPro" id="IPR036291">
    <property type="entry name" value="NAD(P)-bd_dom_sf"/>
</dbReference>